<dbReference type="GO" id="GO:0071978">
    <property type="term" value="P:bacterial-type flagellum-dependent swarming motility"/>
    <property type="evidence" value="ECO:0007669"/>
    <property type="project" value="TreeGrafter"/>
</dbReference>
<keyword evidence="8" id="KW-0969">Cilium</keyword>
<dbReference type="InterPro" id="IPR012834">
    <property type="entry name" value="FlgG_G_neg"/>
</dbReference>
<dbReference type="PANTHER" id="PTHR30435:SF19">
    <property type="entry name" value="FLAGELLAR BASAL-BODY ROD PROTEIN FLGG"/>
    <property type="match status" value="1"/>
</dbReference>
<organism evidence="8 9">
    <name type="scientific">Eiseniibacteriota bacterium</name>
    <dbReference type="NCBI Taxonomy" id="2212470"/>
    <lineage>
        <taxon>Bacteria</taxon>
        <taxon>Candidatus Eiseniibacteriota</taxon>
    </lineage>
</organism>
<comment type="subcellular location">
    <subcellularLocation>
        <location evidence="4">Bacterial flagellum basal body</location>
    </subcellularLocation>
</comment>
<evidence type="ECO:0000256" key="4">
    <source>
        <dbReference type="RuleBase" id="RU362116"/>
    </source>
</evidence>
<evidence type="ECO:0000313" key="8">
    <source>
        <dbReference type="EMBL" id="MBU2692946.1"/>
    </source>
</evidence>
<dbReference type="Pfam" id="PF06429">
    <property type="entry name" value="Flg_bbr_C"/>
    <property type="match status" value="1"/>
</dbReference>
<comment type="caution">
    <text evidence="8">The sequence shown here is derived from an EMBL/GenBank/DDBJ whole genome shotgun (WGS) entry which is preliminary data.</text>
</comment>
<feature type="domain" description="Flagellar hook protein FlgE/F/G-like D1" evidence="7">
    <location>
        <begin position="96"/>
        <end position="157"/>
    </location>
</feature>
<dbReference type="NCBIfam" id="TIGR02488">
    <property type="entry name" value="flgG_G_neg"/>
    <property type="match status" value="1"/>
</dbReference>
<accession>A0A948RYW5</accession>
<evidence type="ECO:0000259" key="6">
    <source>
        <dbReference type="Pfam" id="PF06429"/>
    </source>
</evidence>
<feature type="domain" description="Flagellar basal-body/hook protein C-terminal" evidence="6">
    <location>
        <begin position="215"/>
        <end position="259"/>
    </location>
</feature>
<dbReference type="InterPro" id="IPR053967">
    <property type="entry name" value="LlgE_F_G-like_D1"/>
</dbReference>
<sequence>MIRGLRTAASGMLAQQMSMDTIAHNLANVNTTGFKRIRMAFEDLLYEKLRPATGQAGESGSPNPLEIGHGSHVVATERLFSQGESETTNNPLDLIIQGEGFLQFVQPDGTIAYSRDGALKVDSEGRLVNASGYVLEPEITLPQDSTSVAITTDGRVIAQTAGSTTPAELGQILLARFLNPGALEGQGGNLLQASAAAGDPVVGAPEELGLGRTIQGSLERSNVQVVEEMVALIMAQRAFELNSKAVQSADEMLSIVNNLRRI</sequence>
<evidence type="ECO:0000259" key="5">
    <source>
        <dbReference type="Pfam" id="PF00460"/>
    </source>
</evidence>
<proteinExistence type="inferred from homology"/>
<gene>
    <name evidence="8" type="primary">flgG</name>
    <name evidence="8" type="ORF">KJ970_18670</name>
</gene>
<dbReference type="EMBL" id="JAHJDP010000107">
    <property type="protein sequence ID" value="MBU2692946.1"/>
    <property type="molecule type" value="Genomic_DNA"/>
</dbReference>
<dbReference type="Pfam" id="PF00460">
    <property type="entry name" value="Flg_bb_rod"/>
    <property type="match status" value="1"/>
</dbReference>
<dbReference type="AlphaFoldDB" id="A0A948RYW5"/>
<dbReference type="GO" id="GO:0009426">
    <property type="term" value="C:bacterial-type flagellum basal body, distal rod"/>
    <property type="evidence" value="ECO:0007669"/>
    <property type="project" value="UniProtKB-UniRule"/>
</dbReference>
<feature type="domain" description="Flagellar basal body rod protein N-terminal" evidence="5">
    <location>
        <begin position="5"/>
        <end position="35"/>
    </location>
</feature>
<evidence type="ECO:0000256" key="2">
    <source>
        <dbReference type="ARBA" id="ARBA00017948"/>
    </source>
</evidence>
<keyword evidence="8" id="KW-0966">Cell projection</keyword>
<dbReference type="PANTHER" id="PTHR30435">
    <property type="entry name" value="FLAGELLAR PROTEIN"/>
    <property type="match status" value="1"/>
</dbReference>
<dbReference type="InterPro" id="IPR037925">
    <property type="entry name" value="FlgE/F/G-like"/>
</dbReference>
<reference evidence="8" key="1">
    <citation type="submission" date="2021-05" db="EMBL/GenBank/DDBJ databases">
        <title>Energy efficiency and biological interactions define the core microbiome of deep oligotrophic groundwater.</title>
        <authorList>
            <person name="Mehrshad M."/>
            <person name="Lopez-Fernandez M."/>
            <person name="Bell E."/>
            <person name="Bernier-Latmani R."/>
            <person name="Bertilsson S."/>
            <person name="Dopson M."/>
        </authorList>
    </citation>
    <scope>NUCLEOTIDE SEQUENCE</scope>
    <source>
        <strain evidence="8">Modern_marine.mb.64</strain>
    </source>
</reference>
<evidence type="ECO:0000259" key="7">
    <source>
        <dbReference type="Pfam" id="PF22692"/>
    </source>
</evidence>
<evidence type="ECO:0000313" key="9">
    <source>
        <dbReference type="Proteomes" id="UP000777784"/>
    </source>
</evidence>
<keyword evidence="8" id="KW-0282">Flagellum</keyword>
<evidence type="ECO:0000256" key="3">
    <source>
        <dbReference type="NCBIfam" id="TIGR02488"/>
    </source>
</evidence>
<dbReference type="Pfam" id="PF22692">
    <property type="entry name" value="LlgE_F_G_D1"/>
    <property type="match status" value="1"/>
</dbReference>
<protein>
    <recommendedName>
        <fullName evidence="2 3">Flagellar basal-body rod protein FlgG</fullName>
    </recommendedName>
</protein>
<name>A0A948RYW5_UNCEI</name>
<dbReference type="Proteomes" id="UP000777784">
    <property type="component" value="Unassembled WGS sequence"/>
</dbReference>
<keyword evidence="4" id="KW-0975">Bacterial flagellum</keyword>
<dbReference type="InterPro" id="IPR010930">
    <property type="entry name" value="Flg_bb/hook_C_dom"/>
</dbReference>
<dbReference type="InterPro" id="IPR020013">
    <property type="entry name" value="Flagellar_FlgE/F/G"/>
</dbReference>
<evidence type="ECO:0000256" key="1">
    <source>
        <dbReference type="ARBA" id="ARBA00009677"/>
    </source>
</evidence>
<dbReference type="InterPro" id="IPR001444">
    <property type="entry name" value="Flag_bb_rod_N"/>
</dbReference>
<dbReference type="NCBIfam" id="TIGR03506">
    <property type="entry name" value="FlgEFG_subfam"/>
    <property type="match status" value="2"/>
</dbReference>
<dbReference type="SUPFAM" id="SSF117143">
    <property type="entry name" value="Flagellar hook protein flgE"/>
    <property type="match status" value="1"/>
</dbReference>
<comment type="similarity">
    <text evidence="1 4">Belongs to the flagella basal body rod proteins family.</text>
</comment>